<feature type="compositionally biased region" description="Low complexity" evidence="1">
    <location>
        <begin position="10"/>
        <end position="29"/>
    </location>
</feature>
<protein>
    <submittedName>
        <fullName evidence="2">Uncharacterized protein</fullName>
    </submittedName>
</protein>
<name>A0A6J4PH12_9ACTN</name>
<accession>A0A6J4PH12</accession>
<feature type="non-terminal residue" evidence="2">
    <location>
        <position position="1"/>
    </location>
</feature>
<dbReference type="AlphaFoldDB" id="A0A6J4PH12"/>
<feature type="region of interest" description="Disordered" evidence="1">
    <location>
        <begin position="1"/>
        <end position="72"/>
    </location>
</feature>
<gene>
    <name evidence="2" type="ORF">AVDCRST_MAG06-2783</name>
</gene>
<organism evidence="2">
    <name type="scientific">uncultured Nocardioides sp</name>
    <dbReference type="NCBI Taxonomy" id="198441"/>
    <lineage>
        <taxon>Bacteria</taxon>
        <taxon>Bacillati</taxon>
        <taxon>Actinomycetota</taxon>
        <taxon>Actinomycetes</taxon>
        <taxon>Propionibacteriales</taxon>
        <taxon>Nocardioidaceae</taxon>
        <taxon>Nocardioides</taxon>
        <taxon>environmental samples</taxon>
    </lineage>
</organism>
<reference evidence="2" key="1">
    <citation type="submission" date="2020-02" db="EMBL/GenBank/DDBJ databases">
        <authorList>
            <person name="Meier V. D."/>
        </authorList>
    </citation>
    <scope>NUCLEOTIDE SEQUENCE</scope>
    <source>
        <strain evidence="2">AVDCRST_MAG06</strain>
    </source>
</reference>
<evidence type="ECO:0000313" key="2">
    <source>
        <dbReference type="EMBL" id="CAA9409848.1"/>
    </source>
</evidence>
<evidence type="ECO:0000256" key="1">
    <source>
        <dbReference type="SAM" id="MobiDB-lite"/>
    </source>
</evidence>
<sequence>ADGRRGAAGRRGLCPVAPAGPGVARRGAGSPAGGADDGSVERLAPAVVHRRRTGGMDPPRRPARRTRRPRRR</sequence>
<dbReference type="EMBL" id="CADCUP010000184">
    <property type="protein sequence ID" value="CAA9409848.1"/>
    <property type="molecule type" value="Genomic_DNA"/>
</dbReference>
<feature type="compositionally biased region" description="Basic residues" evidence="1">
    <location>
        <begin position="61"/>
        <end position="72"/>
    </location>
</feature>
<feature type="non-terminal residue" evidence="2">
    <location>
        <position position="72"/>
    </location>
</feature>
<proteinExistence type="predicted"/>